<evidence type="ECO:0000256" key="1">
    <source>
        <dbReference type="ARBA" id="ARBA00000085"/>
    </source>
</evidence>
<feature type="transmembrane region" description="Helical" evidence="7">
    <location>
        <begin position="95"/>
        <end position="111"/>
    </location>
</feature>
<dbReference type="PRINTS" id="PR00344">
    <property type="entry name" value="BCTRLSENSOR"/>
</dbReference>
<dbReference type="EMBL" id="FXTB01000001">
    <property type="protein sequence ID" value="SMO37871.1"/>
    <property type="molecule type" value="Genomic_DNA"/>
</dbReference>
<dbReference type="Proteomes" id="UP000319040">
    <property type="component" value="Unassembled WGS sequence"/>
</dbReference>
<dbReference type="EC" id="2.7.13.3" evidence="2"/>
<evidence type="ECO:0000256" key="5">
    <source>
        <dbReference type="ARBA" id="ARBA00022777"/>
    </source>
</evidence>
<dbReference type="AlphaFoldDB" id="A0A521AT24"/>
<feature type="domain" description="Histidine kinase" evidence="8">
    <location>
        <begin position="205"/>
        <end position="424"/>
    </location>
</feature>
<sequence>MLGFLVGNKESYNLENKIYDSVSLFGAVAGIAAIIWYSKPGFSLIPDAAVLVAVAAYCVLYCLSRFKKIYNAVILFFTTLGFLSVLWILNEGLMGSIPILYIASIAIFIAVSKPKYHLLFLTITILNFAVLIFLDNQYDDALSLPNPNIVLKESNLILAYIAAIIIVYLITRYIKNTLEKENKEIINQKLELQRLNCSKDLFFNIIAHDLRMPFTGILGVTDIMCDKTNKLTLKEMQEFALLIHKSSVKAFELLESLLEWGRIQHGKIDMNPQRLNLKNITANSVNYFKEEYSNKEIKISNLVPAAIDICTDVHILKTIQRNLIHNAIKFTPNGGEILISIEDDHDGKVVMVIQDSGIGMNEKMVQHLFNIGSNTNRLGTNGESSTGLGLIICKKLVEKLGGELTVESTLNAGSKFKFDLQKNHMPQNISNLISSDIK</sequence>
<name>A0A521AT24_SACCC</name>
<dbReference type="SMART" id="SM00388">
    <property type="entry name" value="HisKA"/>
    <property type="match status" value="1"/>
</dbReference>
<dbReference type="SMART" id="SM00387">
    <property type="entry name" value="HATPase_c"/>
    <property type="match status" value="1"/>
</dbReference>
<feature type="transmembrane region" description="Helical" evidence="7">
    <location>
        <begin position="44"/>
        <end position="63"/>
    </location>
</feature>
<dbReference type="InterPro" id="IPR050736">
    <property type="entry name" value="Sensor_HK_Regulatory"/>
</dbReference>
<protein>
    <recommendedName>
        <fullName evidence="2">histidine kinase</fullName>
        <ecNumber evidence="2">2.7.13.3</ecNumber>
    </recommendedName>
</protein>
<dbReference type="InterPro" id="IPR005467">
    <property type="entry name" value="His_kinase_dom"/>
</dbReference>
<evidence type="ECO:0000313" key="9">
    <source>
        <dbReference type="EMBL" id="SMO37871.1"/>
    </source>
</evidence>
<evidence type="ECO:0000256" key="2">
    <source>
        <dbReference type="ARBA" id="ARBA00012438"/>
    </source>
</evidence>
<keyword evidence="7" id="KW-1133">Transmembrane helix</keyword>
<evidence type="ECO:0000256" key="7">
    <source>
        <dbReference type="SAM" id="Phobius"/>
    </source>
</evidence>
<dbReference type="PANTHER" id="PTHR43711">
    <property type="entry name" value="TWO-COMPONENT HISTIDINE KINASE"/>
    <property type="match status" value="1"/>
</dbReference>
<dbReference type="PANTHER" id="PTHR43711:SF26">
    <property type="entry name" value="SENSOR HISTIDINE KINASE RCSC"/>
    <property type="match status" value="1"/>
</dbReference>
<keyword evidence="10" id="KW-1185">Reference proteome</keyword>
<dbReference type="Pfam" id="PF00512">
    <property type="entry name" value="HisKA"/>
    <property type="match status" value="1"/>
</dbReference>
<feature type="transmembrane region" description="Helical" evidence="7">
    <location>
        <begin position="70"/>
        <end position="89"/>
    </location>
</feature>
<keyword evidence="7" id="KW-0472">Membrane</keyword>
<evidence type="ECO:0000256" key="3">
    <source>
        <dbReference type="ARBA" id="ARBA00022553"/>
    </source>
</evidence>
<keyword evidence="6" id="KW-0902">Two-component regulatory system</keyword>
<keyword evidence="4" id="KW-0808">Transferase</keyword>
<evidence type="ECO:0000256" key="6">
    <source>
        <dbReference type="ARBA" id="ARBA00023012"/>
    </source>
</evidence>
<comment type="catalytic activity">
    <reaction evidence="1">
        <text>ATP + protein L-histidine = ADP + protein N-phospho-L-histidine.</text>
        <dbReference type="EC" id="2.7.13.3"/>
    </reaction>
</comment>
<keyword evidence="3" id="KW-0597">Phosphoprotein</keyword>
<dbReference type="GO" id="GO:0000155">
    <property type="term" value="F:phosphorelay sensor kinase activity"/>
    <property type="evidence" value="ECO:0007669"/>
    <property type="project" value="InterPro"/>
</dbReference>
<dbReference type="SUPFAM" id="SSF47384">
    <property type="entry name" value="Homodimeric domain of signal transducing histidine kinase"/>
    <property type="match status" value="1"/>
</dbReference>
<dbReference type="InterPro" id="IPR004358">
    <property type="entry name" value="Sig_transdc_His_kin-like_C"/>
</dbReference>
<dbReference type="RefSeq" id="WP_185957400.1">
    <property type="nucleotide sequence ID" value="NZ_FXTB01000001.1"/>
</dbReference>
<dbReference type="Gene3D" id="3.30.565.10">
    <property type="entry name" value="Histidine kinase-like ATPase, C-terminal domain"/>
    <property type="match status" value="1"/>
</dbReference>
<dbReference type="Gene3D" id="1.10.287.130">
    <property type="match status" value="1"/>
</dbReference>
<accession>A0A521AT24</accession>
<keyword evidence="7" id="KW-0812">Transmembrane</keyword>
<dbReference type="InterPro" id="IPR003661">
    <property type="entry name" value="HisK_dim/P_dom"/>
</dbReference>
<evidence type="ECO:0000313" key="10">
    <source>
        <dbReference type="Proteomes" id="UP000319040"/>
    </source>
</evidence>
<feature type="transmembrane region" description="Helical" evidence="7">
    <location>
        <begin position="154"/>
        <end position="174"/>
    </location>
</feature>
<dbReference type="InterPro" id="IPR036097">
    <property type="entry name" value="HisK_dim/P_sf"/>
</dbReference>
<evidence type="ECO:0000259" key="8">
    <source>
        <dbReference type="PROSITE" id="PS50109"/>
    </source>
</evidence>
<gene>
    <name evidence="9" type="ORF">SAMN06265379_101374</name>
</gene>
<proteinExistence type="predicted"/>
<dbReference type="PROSITE" id="PS50109">
    <property type="entry name" value="HIS_KIN"/>
    <property type="match status" value="1"/>
</dbReference>
<dbReference type="InterPro" id="IPR036890">
    <property type="entry name" value="HATPase_C_sf"/>
</dbReference>
<keyword evidence="5 9" id="KW-0418">Kinase</keyword>
<evidence type="ECO:0000256" key="4">
    <source>
        <dbReference type="ARBA" id="ARBA00022679"/>
    </source>
</evidence>
<organism evidence="9 10">
    <name type="scientific">Saccharicrinis carchari</name>
    <dbReference type="NCBI Taxonomy" id="1168039"/>
    <lineage>
        <taxon>Bacteria</taxon>
        <taxon>Pseudomonadati</taxon>
        <taxon>Bacteroidota</taxon>
        <taxon>Bacteroidia</taxon>
        <taxon>Marinilabiliales</taxon>
        <taxon>Marinilabiliaceae</taxon>
        <taxon>Saccharicrinis</taxon>
    </lineage>
</organism>
<feature type="transmembrane region" description="Helical" evidence="7">
    <location>
        <begin position="118"/>
        <end position="134"/>
    </location>
</feature>
<reference evidence="9 10" key="1">
    <citation type="submission" date="2017-05" db="EMBL/GenBank/DDBJ databases">
        <authorList>
            <person name="Varghese N."/>
            <person name="Submissions S."/>
        </authorList>
    </citation>
    <scope>NUCLEOTIDE SEQUENCE [LARGE SCALE GENOMIC DNA]</scope>
    <source>
        <strain evidence="9 10">DSM 27040</strain>
    </source>
</reference>
<dbReference type="InterPro" id="IPR003594">
    <property type="entry name" value="HATPase_dom"/>
</dbReference>
<dbReference type="Pfam" id="PF02518">
    <property type="entry name" value="HATPase_c"/>
    <property type="match status" value="1"/>
</dbReference>
<dbReference type="SUPFAM" id="SSF55874">
    <property type="entry name" value="ATPase domain of HSP90 chaperone/DNA topoisomerase II/histidine kinase"/>
    <property type="match status" value="1"/>
</dbReference>
<dbReference type="CDD" id="cd00082">
    <property type="entry name" value="HisKA"/>
    <property type="match status" value="1"/>
</dbReference>
<feature type="transmembrane region" description="Helical" evidence="7">
    <location>
        <begin position="21"/>
        <end position="38"/>
    </location>
</feature>